<sequence>MISPERPTPLPKQRTLASQGRQGQIVGSQSLTGTLNGATKRTLHVDSRGGAFLAKSG</sequence>
<feature type="compositionally biased region" description="Pro residues" evidence="1">
    <location>
        <begin position="1"/>
        <end position="10"/>
    </location>
</feature>
<dbReference type="AlphaFoldDB" id="M5SF57"/>
<gene>
    <name evidence="2" type="ORF">RESH_04661</name>
</gene>
<evidence type="ECO:0000313" key="2">
    <source>
        <dbReference type="EMBL" id="EMI24789.1"/>
    </source>
</evidence>
<feature type="region of interest" description="Disordered" evidence="1">
    <location>
        <begin position="1"/>
        <end position="39"/>
    </location>
</feature>
<evidence type="ECO:0000313" key="3">
    <source>
        <dbReference type="Proteomes" id="UP000011996"/>
    </source>
</evidence>
<dbReference type="EMBL" id="ANOF01000150">
    <property type="protein sequence ID" value="EMI24789.1"/>
    <property type="molecule type" value="Genomic_DNA"/>
</dbReference>
<dbReference type="PATRIC" id="fig|1263868.3.peg.5054"/>
<dbReference type="STRING" id="1263868.RESH_04661"/>
<accession>M5SF57</accession>
<dbReference type="Proteomes" id="UP000011996">
    <property type="component" value="Unassembled WGS sequence"/>
</dbReference>
<feature type="compositionally biased region" description="Polar residues" evidence="1">
    <location>
        <begin position="15"/>
        <end position="39"/>
    </location>
</feature>
<name>M5SF57_9BACT</name>
<comment type="caution">
    <text evidence="2">The sequence shown here is derived from an EMBL/GenBank/DDBJ whole genome shotgun (WGS) entry which is preliminary data.</text>
</comment>
<reference evidence="2 3" key="1">
    <citation type="journal article" date="2013" name="Mar. Genomics">
        <title>Expression of sulfatases in Rhodopirellula baltica and the diversity of sulfatases in the genus Rhodopirellula.</title>
        <authorList>
            <person name="Wegner C.E."/>
            <person name="Richter-Heitmann T."/>
            <person name="Klindworth A."/>
            <person name="Klockow C."/>
            <person name="Richter M."/>
            <person name="Achstetter T."/>
            <person name="Glockner F.O."/>
            <person name="Harder J."/>
        </authorList>
    </citation>
    <scope>NUCLEOTIDE SEQUENCE [LARGE SCALE GENOMIC DNA]</scope>
    <source>
        <strain evidence="2 3">SH398</strain>
    </source>
</reference>
<evidence type="ECO:0000256" key="1">
    <source>
        <dbReference type="SAM" id="MobiDB-lite"/>
    </source>
</evidence>
<organism evidence="2 3">
    <name type="scientific">Rhodopirellula europaea SH398</name>
    <dbReference type="NCBI Taxonomy" id="1263868"/>
    <lineage>
        <taxon>Bacteria</taxon>
        <taxon>Pseudomonadati</taxon>
        <taxon>Planctomycetota</taxon>
        <taxon>Planctomycetia</taxon>
        <taxon>Pirellulales</taxon>
        <taxon>Pirellulaceae</taxon>
        <taxon>Rhodopirellula</taxon>
    </lineage>
</organism>
<proteinExistence type="predicted"/>
<protein>
    <submittedName>
        <fullName evidence="2">Uncharacterized protein</fullName>
    </submittedName>
</protein>